<dbReference type="SUPFAM" id="SSF142433">
    <property type="entry name" value="CinA-like"/>
    <property type="match status" value="1"/>
</dbReference>
<evidence type="ECO:0000313" key="3">
    <source>
        <dbReference type="Proteomes" id="UP000064201"/>
    </source>
</evidence>
<dbReference type="AlphaFoldDB" id="A0A0G3G2P7"/>
<dbReference type="NCBIfam" id="TIGR00199">
    <property type="entry name" value="PncC_domain"/>
    <property type="match status" value="1"/>
</dbReference>
<evidence type="ECO:0000259" key="1">
    <source>
        <dbReference type="Pfam" id="PF02464"/>
    </source>
</evidence>
<accession>A0A0G3G2P7</accession>
<reference evidence="2 3" key="1">
    <citation type="submission" date="2015-04" db="EMBL/GenBank/DDBJ databases">
        <title>Complete Sequence for the Genome of the Thioalkalivibrio versutus D301.</title>
        <authorList>
            <person name="Mu T."/>
            <person name="Zhou J."/>
            <person name="Xu X."/>
        </authorList>
    </citation>
    <scope>NUCLEOTIDE SEQUENCE [LARGE SCALE GENOMIC DNA]</scope>
    <source>
        <strain evidence="2 3">D301</strain>
    </source>
</reference>
<gene>
    <name evidence="2" type="ORF">TVD_09215</name>
</gene>
<dbReference type="STRING" id="106634.TVD_09215"/>
<dbReference type="InterPro" id="IPR008136">
    <property type="entry name" value="CinA_C"/>
</dbReference>
<dbReference type="RefSeq" id="WP_047251439.1">
    <property type="nucleotide sequence ID" value="NZ_CP011367.1"/>
</dbReference>
<dbReference type="Gene3D" id="3.90.950.20">
    <property type="entry name" value="CinA-like"/>
    <property type="match status" value="1"/>
</dbReference>
<sequence length="174" mass="18274">MTAESSTTLLTLRESDAPSLSALVYDLSERLMAKGERLCTVESCTGGGIAQAMTDIPGSSQWFECGWVAYSNAAKTTMVGVPPELIEEHGAVSEAVARAMVEGGLARSGANHALSVTGIAGPGGGTDAKPVGTVCFGWQQRGQDARVETCHFDGERHEVRLQSMLHALSELLAH</sequence>
<name>A0A0G3G2P7_9GAMM</name>
<dbReference type="Proteomes" id="UP000064201">
    <property type="component" value="Chromosome"/>
</dbReference>
<proteinExistence type="predicted"/>
<evidence type="ECO:0000313" key="2">
    <source>
        <dbReference type="EMBL" id="AKJ95523.1"/>
    </source>
</evidence>
<dbReference type="OrthoDB" id="9801454at2"/>
<organism evidence="2 3">
    <name type="scientific">Thioalkalivibrio versutus</name>
    <dbReference type="NCBI Taxonomy" id="106634"/>
    <lineage>
        <taxon>Bacteria</taxon>
        <taxon>Pseudomonadati</taxon>
        <taxon>Pseudomonadota</taxon>
        <taxon>Gammaproteobacteria</taxon>
        <taxon>Chromatiales</taxon>
        <taxon>Ectothiorhodospiraceae</taxon>
        <taxon>Thioalkalivibrio</taxon>
    </lineage>
</organism>
<dbReference type="EMBL" id="CP011367">
    <property type="protein sequence ID" value="AKJ95523.1"/>
    <property type="molecule type" value="Genomic_DNA"/>
</dbReference>
<feature type="domain" description="CinA C-terminal" evidence="1">
    <location>
        <begin position="25"/>
        <end position="172"/>
    </location>
</feature>
<dbReference type="PATRIC" id="fig|106634.4.peg.1886"/>
<protein>
    <submittedName>
        <fullName evidence="2">Damage-inducible protein CinA</fullName>
    </submittedName>
</protein>
<dbReference type="KEGG" id="tvr:TVD_09215"/>
<dbReference type="Pfam" id="PF02464">
    <property type="entry name" value="CinA"/>
    <property type="match status" value="1"/>
</dbReference>
<keyword evidence="3" id="KW-1185">Reference proteome</keyword>
<dbReference type="InterPro" id="IPR036653">
    <property type="entry name" value="CinA-like_C"/>
</dbReference>